<evidence type="ECO:0000256" key="4">
    <source>
        <dbReference type="ARBA" id="ARBA00022485"/>
    </source>
</evidence>
<reference evidence="11 12" key="1">
    <citation type="journal article" date="2017" name="Front. Microbiol.">
        <title>Labilibaculum manganireducens gen. nov., sp. nov. and Labilibaculum filiforme sp. nov., Novel Bacteroidetes Isolated from Subsurface Sediments of the Baltic Sea.</title>
        <authorList>
            <person name="Vandieken V."/>
            <person name="Marshall I.P."/>
            <person name="Niemann H."/>
            <person name="Engelen B."/>
            <person name="Cypionka H."/>
        </authorList>
    </citation>
    <scope>NUCLEOTIDE SEQUENCE [LARGE SCALE GENOMIC DNA]</scope>
    <source>
        <strain evidence="11 12">59.16B</strain>
    </source>
</reference>
<dbReference type="PANTHER" id="PTHR24960">
    <property type="entry name" value="PHOTOSYSTEM I IRON-SULFUR CENTER-RELATED"/>
    <property type="match status" value="1"/>
</dbReference>
<protein>
    <recommendedName>
        <fullName evidence="9">Ferredoxin</fullName>
    </recommendedName>
</protein>
<evidence type="ECO:0000256" key="5">
    <source>
        <dbReference type="ARBA" id="ARBA00022723"/>
    </source>
</evidence>
<dbReference type="SUPFAM" id="SSF54862">
    <property type="entry name" value="4Fe-4S ferredoxins"/>
    <property type="match status" value="1"/>
</dbReference>
<evidence type="ECO:0000256" key="7">
    <source>
        <dbReference type="ARBA" id="ARBA00023004"/>
    </source>
</evidence>
<dbReference type="PROSITE" id="PS00198">
    <property type="entry name" value="4FE4S_FER_1"/>
    <property type="match status" value="1"/>
</dbReference>
<dbReference type="PRINTS" id="PR00354">
    <property type="entry name" value="7FE8SFRDOXIN"/>
</dbReference>
<keyword evidence="5 9" id="KW-0479">Metal-binding</keyword>
<dbReference type="InterPro" id="IPR050157">
    <property type="entry name" value="PSI_iron-sulfur_center"/>
</dbReference>
<proteinExistence type="predicted"/>
<keyword evidence="7 9" id="KW-0408">Iron</keyword>
<dbReference type="GO" id="GO:0051539">
    <property type="term" value="F:4 iron, 4 sulfur cluster binding"/>
    <property type="evidence" value="ECO:0007669"/>
    <property type="project" value="UniProtKB-UniRule"/>
</dbReference>
<dbReference type="InterPro" id="IPR017896">
    <property type="entry name" value="4Fe4S_Fe-S-bd"/>
</dbReference>
<keyword evidence="6 9" id="KW-0249">Electron transport</keyword>
<dbReference type="InterPro" id="IPR000813">
    <property type="entry name" value="7Fe_ferredoxin"/>
</dbReference>
<dbReference type="OrthoDB" id="9803397at2"/>
<sequence>MAYIISDDCTACGSCINECPVDAISEGDIYKIDPDTCIDCGACAEVCPVEAISEAE</sequence>
<keyword evidence="4 9" id="KW-0004">4Fe-4S</keyword>
<accession>A0A2N3I4E7</accession>
<evidence type="ECO:0000256" key="8">
    <source>
        <dbReference type="ARBA" id="ARBA00023014"/>
    </source>
</evidence>
<name>A0A2N3I4E7_9BACT</name>
<evidence type="ECO:0000256" key="3">
    <source>
        <dbReference type="ARBA" id="ARBA00022448"/>
    </source>
</evidence>
<feature type="domain" description="4Fe-4S ferredoxin-type" evidence="10">
    <location>
        <begin position="1"/>
        <end position="25"/>
    </location>
</feature>
<comment type="function">
    <text evidence="2 9">Ferredoxins are iron-sulfur proteins that transfer electrons in a wide variety of metabolic reactions.</text>
</comment>
<evidence type="ECO:0000259" key="10">
    <source>
        <dbReference type="PROSITE" id="PS51379"/>
    </source>
</evidence>
<dbReference type="PANTHER" id="PTHR24960:SF79">
    <property type="entry name" value="PHOTOSYSTEM I IRON-SULFUR CENTER"/>
    <property type="match status" value="1"/>
</dbReference>
<evidence type="ECO:0000313" key="12">
    <source>
        <dbReference type="Proteomes" id="UP000233535"/>
    </source>
</evidence>
<dbReference type="AlphaFoldDB" id="A0A2N3I4E7"/>
<keyword evidence="8 9" id="KW-0411">Iron-sulfur</keyword>
<evidence type="ECO:0000313" key="11">
    <source>
        <dbReference type="EMBL" id="PKQ65184.1"/>
    </source>
</evidence>
<evidence type="ECO:0000256" key="6">
    <source>
        <dbReference type="ARBA" id="ARBA00022982"/>
    </source>
</evidence>
<dbReference type="GO" id="GO:0009055">
    <property type="term" value="F:electron transfer activity"/>
    <property type="evidence" value="ECO:0007669"/>
    <property type="project" value="UniProtKB-UniRule"/>
</dbReference>
<evidence type="ECO:0000256" key="2">
    <source>
        <dbReference type="ARBA" id="ARBA00003532"/>
    </source>
</evidence>
<dbReference type="RefSeq" id="WP_101260044.1">
    <property type="nucleotide sequence ID" value="NZ_MVDD01000002.1"/>
</dbReference>
<dbReference type="Proteomes" id="UP000233535">
    <property type="component" value="Unassembled WGS sequence"/>
</dbReference>
<keyword evidence="12" id="KW-1185">Reference proteome</keyword>
<evidence type="ECO:0000256" key="1">
    <source>
        <dbReference type="ARBA" id="ARBA00001966"/>
    </source>
</evidence>
<dbReference type="InterPro" id="IPR017900">
    <property type="entry name" value="4Fe4S_Fe_S_CS"/>
</dbReference>
<comment type="cofactor">
    <cofactor evidence="1 9">
        <name>[4Fe-4S] cluster</name>
        <dbReference type="ChEBI" id="CHEBI:49883"/>
    </cofactor>
</comment>
<evidence type="ECO:0000256" key="9">
    <source>
        <dbReference type="RuleBase" id="RU365098"/>
    </source>
</evidence>
<dbReference type="GO" id="GO:0046872">
    <property type="term" value="F:metal ion binding"/>
    <property type="evidence" value="ECO:0007669"/>
    <property type="project" value="UniProtKB-UniRule"/>
</dbReference>
<organism evidence="11 12">
    <name type="scientific">Labilibaculum filiforme</name>
    <dbReference type="NCBI Taxonomy" id="1940526"/>
    <lineage>
        <taxon>Bacteria</taxon>
        <taxon>Pseudomonadati</taxon>
        <taxon>Bacteroidota</taxon>
        <taxon>Bacteroidia</taxon>
        <taxon>Marinilabiliales</taxon>
        <taxon>Marinifilaceae</taxon>
        <taxon>Labilibaculum</taxon>
    </lineage>
</organism>
<feature type="domain" description="4Fe-4S ferredoxin-type" evidence="10">
    <location>
        <begin position="28"/>
        <end position="56"/>
    </location>
</feature>
<dbReference type="EMBL" id="MVDD01000002">
    <property type="protein sequence ID" value="PKQ65184.1"/>
    <property type="molecule type" value="Genomic_DNA"/>
</dbReference>
<dbReference type="Pfam" id="PF00037">
    <property type="entry name" value="Fer4"/>
    <property type="match status" value="2"/>
</dbReference>
<dbReference type="Gene3D" id="3.30.70.20">
    <property type="match status" value="1"/>
</dbReference>
<keyword evidence="3 9" id="KW-0813">Transport</keyword>
<gene>
    <name evidence="11" type="ORF">BZG02_03580</name>
</gene>
<comment type="caution">
    <text evidence="11">The sequence shown here is derived from an EMBL/GenBank/DDBJ whole genome shotgun (WGS) entry which is preliminary data.</text>
</comment>
<dbReference type="PROSITE" id="PS51379">
    <property type="entry name" value="4FE4S_FER_2"/>
    <property type="match status" value="2"/>
</dbReference>